<keyword evidence="1" id="KW-0378">Hydrolase</keyword>
<evidence type="ECO:0000256" key="2">
    <source>
        <dbReference type="SAM" id="MobiDB-lite"/>
    </source>
</evidence>
<dbReference type="AlphaFoldDB" id="A0A561TVV9"/>
<organism evidence="4 5">
    <name type="scientific">Kitasatospora viridis</name>
    <dbReference type="NCBI Taxonomy" id="281105"/>
    <lineage>
        <taxon>Bacteria</taxon>
        <taxon>Bacillati</taxon>
        <taxon>Actinomycetota</taxon>
        <taxon>Actinomycetes</taxon>
        <taxon>Kitasatosporales</taxon>
        <taxon>Streptomycetaceae</taxon>
        <taxon>Kitasatospora</taxon>
    </lineage>
</organism>
<dbReference type="PANTHER" id="PTHR48081:SF13">
    <property type="entry name" value="ALPHA_BETA HYDROLASE"/>
    <property type="match status" value="1"/>
</dbReference>
<evidence type="ECO:0000313" key="4">
    <source>
        <dbReference type="EMBL" id="TWF91245.1"/>
    </source>
</evidence>
<feature type="region of interest" description="Disordered" evidence="2">
    <location>
        <begin position="1"/>
        <end position="30"/>
    </location>
</feature>
<keyword evidence="5" id="KW-1185">Reference proteome</keyword>
<reference evidence="4 5" key="1">
    <citation type="submission" date="2019-06" db="EMBL/GenBank/DDBJ databases">
        <title>Sequencing the genomes of 1000 actinobacteria strains.</title>
        <authorList>
            <person name="Klenk H.-P."/>
        </authorList>
    </citation>
    <scope>NUCLEOTIDE SEQUENCE [LARGE SCALE GENOMIC DNA]</scope>
    <source>
        <strain evidence="4 5">DSM 44826</strain>
    </source>
</reference>
<evidence type="ECO:0000259" key="3">
    <source>
        <dbReference type="Pfam" id="PF20434"/>
    </source>
</evidence>
<feature type="compositionally biased region" description="Low complexity" evidence="2">
    <location>
        <begin position="1"/>
        <end position="12"/>
    </location>
</feature>
<dbReference type="Pfam" id="PF20434">
    <property type="entry name" value="BD-FAE"/>
    <property type="match status" value="1"/>
</dbReference>
<dbReference type="OrthoDB" id="9803828at2"/>
<dbReference type="GO" id="GO:0016787">
    <property type="term" value="F:hydrolase activity"/>
    <property type="evidence" value="ECO:0007669"/>
    <property type="project" value="UniProtKB-KW"/>
</dbReference>
<evidence type="ECO:0000313" key="5">
    <source>
        <dbReference type="Proteomes" id="UP000317940"/>
    </source>
</evidence>
<dbReference type="Proteomes" id="UP000317940">
    <property type="component" value="Unassembled WGS sequence"/>
</dbReference>
<sequence>MPEEPPGQAAAPQLPPPYLPPPVPVTTADGGRRYDGITYARISGYRPLLLDLHAPPAGERPAPLVLWVHGGGWAEGDRRYPPPTVAGDRFFDAIVRSGLAVATIDYRHSLEAPFPAQLHDLRAAIRYLRLHAAELGLDTDRLALWGESAGAHLAVLAALAPARTPDGVDLEGEVGVTDPPSGGIRAVVDWYGPTDLRSAAAAFPAALAVPPAGHPFTALIGADPAQRPDLVRAATPLTYADHPAPPFLIVHGTADRIVPHDQSRLLAERLEPHTSVELVIVPGADHIFAGAPDVDSLVQRSIAFLAHHLAPDPGDTTGALSG</sequence>
<protein>
    <submittedName>
        <fullName evidence="4">Acetyl esterase/lipase</fullName>
    </submittedName>
</protein>
<feature type="domain" description="BD-FAE-like" evidence="3">
    <location>
        <begin position="50"/>
        <end position="270"/>
    </location>
</feature>
<dbReference type="InterPro" id="IPR050300">
    <property type="entry name" value="GDXG_lipolytic_enzyme"/>
</dbReference>
<proteinExistence type="predicted"/>
<dbReference type="SUPFAM" id="SSF53474">
    <property type="entry name" value="alpha/beta-Hydrolases"/>
    <property type="match status" value="1"/>
</dbReference>
<gene>
    <name evidence="4" type="ORF">FHX73_12357</name>
</gene>
<dbReference type="PANTHER" id="PTHR48081">
    <property type="entry name" value="AB HYDROLASE SUPERFAMILY PROTEIN C4A8.06C"/>
    <property type="match status" value="1"/>
</dbReference>
<dbReference type="InterPro" id="IPR029058">
    <property type="entry name" value="AB_hydrolase_fold"/>
</dbReference>
<name>A0A561TVV9_9ACTN</name>
<dbReference type="RefSeq" id="WP_145908858.1">
    <property type="nucleotide sequence ID" value="NZ_BAAAMZ010000033.1"/>
</dbReference>
<feature type="compositionally biased region" description="Pro residues" evidence="2">
    <location>
        <begin position="13"/>
        <end position="24"/>
    </location>
</feature>
<dbReference type="EMBL" id="VIWT01000002">
    <property type="protein sequence ID" value="TWF91245.1"/>
    <property type="molecule type" value="Genomic_DNA"/>
</dbReference>
<dbReference type="InterPro" id="IPR049492">
    <property type="entry name" value="BD-FAE-like_dom"/>
</dbReference>
<evidence type="ECO:0000256" key="1">
    <source>
        <dbReference type="ARBA" id="ARBA00022801"/>
    </source>
</evidence>
<comment type="caution">
    <text evidence="4">The sequence shown here is derived from an EMBL/GenBank/DDBJ whole genome shotgun (WGS) entry which is preliminary data.</text>
</comment>
<accession>A0A561TVV9</accession>
<dbReference type="Gene3D" id="3.40.50.1820">
    <property type="entry name" value="alpha/beta hydrolase"/>
    <property type="match status" value="1"/>
</dbReference>